<dbReference type="GO" id="GO:0007155">
    <property type="term" value="P:cell adhesion"/>
    <property type="evidence" value="ECO:0007669"/>
    <property type="project" value="UniProtKB-KW"/>
</dbReference>
<dbReference type="InterPro" id="IPR048287">
    <property type="entry name" value="TSPN-like_N"/>
</dbReference>
<keyword evidence="4" id="KW-0677">Repeat</keyword>
<dbReference type="PROSITE" id="PS50234">
    <property type="entry name" value="VWFA"/>
    <property type="match status" value="1"/>
</dbReference>
<keyword evidence="5" id="KW-0130">Cell adhesion</keyword>
<evidence type="ECO:0000256" key="4">
    <source>
        <dbReference type="ARBA" id="ARBA00022737"/>
    </source>
</evidence>
<gene>
    <name evidence="13" type="primary">COL22A1</name>
</gene>
<reference evidence="14" key="2">
    <citation type="submission" date="2023-03" db="EMBL/GenBank/DDBJ databases">
        <authorList>
            <consortium name="Wellcome Sanger Institute Data Sharing"/>
        </authorList>
    </citation>
    <scope>NUCLEOTIDE SEQUENCE [LARGE SCALE GENOMIC DNA]</scope>
</reference>
<dbReference type="Pfam" id="PF00092">
    <property type="entry name" value="VWA"/>
    <property type="match status" value="1"/>
</dbReference>
<feature type="signal peptide" evidence="11">
    <location>
        <begin position="1"/>
        <end position="27"/>
    </location>
</feature>
<evidence type="ECO:0000256" key="5">
    <source>
        <dbReference type="ARBA" id="ARBA00022889"/>
    </source>
</evidence>
<evidence type="ECO:0000313" key="14">
    <source>
        <dbReference type="Proteomes" id="UP000265100"/>
    </source>
</evidence>
<dbReference type="PANTHER" id="PTHR24020:SF87">
    <property type="entry name" value="COLLAGEN ALPHA-1(VI) CHAIN-LIKE"/>
    <property type="match status" value="1"/>
</dbReference>
<evidence type="ECO:0000256" key="3">
    <source>
        <dbReference type="ARBA" id="ARBA00022729"/>
    </source>
</evidence>
<dbReference type="SUPFAM" id="SSF49899">
    <property type="entry name" value="Concanavalin A-like lectins/glucanases"/>
    <property type="match status" value="1"/>
</dbReference>
<reference evidence="13" key="4">
    <citation type="submission" date="2025-09" db="UniProtKB">
        <authorList>
            <consortium name="Ensembl"/>
        </authorList>
    </citation>
    <scope>IDENTIFICATION</scope>
</reference>
<evidence type="ECO:0000256" key="1">
    <source>
        <dbReference type="ARBA" id="ARBA00004613"/>
    </source>
</evidence>
<dbReference type="PRINTS" id="PR00453">
    <property type="entry name" value="VWFADOMAIN"/>
</dbReference>
<dbReference type="Pfam" id="PF01391">
    <property type="entry name" value="Collagen"/>
    <property type="match status" value="4"/>
</dbReference>
<evidence type="ECO:0000259" key="12">
    <source>
        <dbReference type="PROSITE" id="PS50234"/>
    </source>
</evidence>
<evidence type="ECO:0000256" key="2">
    <source>
        <dbReference type="ARBA" id="ARBA00022525"/>
    </source>
</evidence>
<keyword evidence="2" id="KW-0964">Secreted</keyword>
<dbReference type="PANTHER" id="PTHR24020">
    <property type="entry name" value="COLLAGEN ALPHA"/>
    <property type="match status" value="1"/>
</dbReference>
<keyword evidence="6" id="KW-0176">Collagen</keyword>
<dbReference type="Gene3D" id="1.20.5.320">
    <property type="entry name" value="6-Phosphogluconate Dehydrogenase, domain 3"/>
    <property type="match status" value="1"/>
</dbReference>
<feature type="domain" description="VWFA" evidence="12">
    <location>
        <begin position="38"/>
        <end position="213"/>
    </location>
</feature>
<dbReference type="AlphaFoldDB" id="A0AAX7TZR4"/>
<sequence length="915" mass="98254">MELRLGFRITLVLVILALTLSSEKVEAQRAGCKNVHYDLAFILDTSSSVGKENFEKIRQWVSNLVESFDVAPDKTRVAVVRYSDRPTTEFNLGQHKTLEDVKRAASNIRYLGGNTMTGDAINYTTSNIFTVQNGARPVARGIQKVAILLTDGRSQDYVLEPSKKAAKADIRMFAVGIGEALKEELEEIAAEPKNAHVFHVTDFNAIDKIRDRLRRRLCENVLCPNMKVQPDRFKPGSTSYGLEEVPGFDLMEYFNVRDILGARDEDGQSSYVRLGTMPIVQNTEDVFRQGLPDEYAFVTTFKFRKTSRREDWYLWQIFDKYGIPQVSIRLDGENKAVEYNAVGLTKDAVRAVFKNPEVDNLFDRNWHKIALSVESKSVSLYLDCKHIQTLPIEDREDIDIQGKTVIGKRLYDSVPIDFDLQRMMIYCDSKHAELETCCDLPNGPCPKTVVTEAPPYKIPTPTPTSAEQQRGPQVNCSCPAGEKVKVAWVHPVLQVLRVKRSSTTAFQFYSVCDKGLHFHYSCSALFLLCEPAYFFQGDTGPKGAIGPPGLKGEKGQSWAFGSLTLQTLNNCFPLSQGQPGKMGKDGRPGEPGEPGKQGETGPPGNSGLRGLPGFKGHRGEPGAPGTKVGLLLMYLSREVRSLLIYSVPCDKHVSAVLQGLRGDKGEPGNPGLPGFSGPKGPSGDPGTKGDKGQSGEPGMPGNPGPPGRKGHTGMMGMSGPQGEIGAPGPQGPSGNPGLPGPRGESVSLEQMRRLIQEELAKQLDAKLAYLMAQMQPAHVKSTAGRPGPPGPPGKDGSSGRPGPPGEPGMPGQNGGEGPRGPMGPKGEKGATGEKGDPGIGERGEPGPAGPIGPAGMPGYGKDGSPGQAGAQGEPGNPGPHGQPGPPGPAGQCDPTQCAYYASLAQRPHNKNVKGT</sequence>
<dbReference type="SMART" id="SM00210">
    <property type="entry name" value="TSPN"/>
    <property type="match status" value="1"/>
</dbReference>
<dbReference type="Ensembl" id="ENSACLT00000076306.1">
    <property type="protein sequence ID" value="ENSACLP00000062010.1"/>
    <property type="gene ID" value="ENSACLG00000030366.1"/>
</dbReference>
<feature type="region of interest" description="Disordered" evidence="10">
    <location>
        <begin position="778"/>
        <end position="895"/>
    </location>
</feature>
<comment type="similarity">
    <text evidence="9">Belongs to the fibril-associated collagens with interrupted helices (FACIT) family.</text>
</comment>
<evidence type="ECO:0000256" key="9">
    <source>
        <dbReference type="ARBA" id="ARBA00049648"/>
    </source>
</evidence>
<name>A0AAX7TZR4_ASTCA</name>
<dbReference type="SMART" id="SM00327">
    <property type="entry name" value="VWA"/>
    <property type="match status" value="1"/>
</dbReference>
<dbReference type="InterPro" id="IPR050525">
    <property type="entry name" value="ECM_Assembly_Org"/>
</dbReference>
<dbReference type="SUPFAM" id="SSF53300">
    <property type="entry name" value="vWA-like"/>
    <property type="match status" value="1"/>
</dbReference>
<dbReference type="InterPro" id="IPR013320">
    <property type="entry name" value="ConA-like_dom_sf"/>
</dbReference>
<dbReference type="FunFam" id="1.20.5.320:FF:000011">
    <property type="entry name" value="Collagen, type XX, alpha 1"/>
    <property type="match status" value="1"/>
</dbReference>
<feature type="compositionally biased region" description="Basic and acidic residues" evidence="10">
    <location>
        <begin position="825"/>
        <end position="844"/>
    </location>
</feature>
<feature type="compositionally biased region" description="Gly residues" evidence="10">
    <location>
        <begin position="811"/>
        <end position="820"/>
    </location>
</feature>
<dbReference type="Gene3D" id="3.40.50.410">
    <property type="entry name" value="von Willebrand factor, type A domain"/>
    <property type="match status" value="1"/>
</dbReference>
<protein>
    <recommendedName>
        <fullName evidence="12">VWFA domain-containing protein</fullName>
    </recommendedName>
</protein>
<feature type="region of interest" description="Disordered" evidence="10">
    <location>
        <begin position="660"/>
        <end position="745"/>
    </location>
</feature>
<dbReference type="InterPro" id="IPR002035">
    <property type="entry name" value="VWF_A"/>
</dbReference>
<keyword evidence="7" id="KW-0325">Glycoprotein</keyword>
<evidence type="ECO:0000313" key="13">
    <source>
        <dbReference type="Ensembl" id="ENSACLP00000062010.1"/>
    </source>
</evidence>
<organism evidence="13 14">
    <name type="scientific">Astatotilapia calliptera</name>
    <name type="common">Eastern happy</name>
    <name type="synonym">Chromis callipterus</name>
    <dbReference type="NCBI Taxonomy" id="8154"/>
    <lineage>
        <taxon>Eukaryota</taxon>
        <taxon>Metazoa</taxon>
        <taxon>Chordata</taxon>
        <taxon>Craniata</taxon>
        <taxon>Vertebrata</taxon>
        <taxon>Euteleostomi</taxon>
        <taxon>Actinopterygii</taxon>
        <taxon>Neopterygii</taxon>
        <taxon>Teleostei</taxon>
        <taxon>Neoteleostei</taxon>
        <taxon>Acanthomorphata</taxon>
        <taxon>Ovalentaria</taxon>
        <taxon>Cichlomorphae</taxon>
        <taxon>Cichliformes</taxon>
        <taxon>Cichlidae</taxon>
        <taxon>African cichlids</taxon>
        <taxon>Pseudocrenilabrinae</taxon>
        <taxon>Haplochromini</taxon>
        <taxon>Astatotilapia</taxon>
    </lineage>
</organism>
<feature type="compositionally biased region" description="Pro residues" evidence="10">
    <location>
        <begin position="876"/>
        <end position="888"/>
    </location>
</feature>
<evidence type="ECO:0000256" key="11">
    <source>
        <dbReference type="SAM" id="SignalP"/>
    </source>
</evidence>
<dbReference type="InterPro" id="IPR036465">
    <property type="entry name" value="vWFA_dom_sf"/>
</dbReference>
<evidence type="ECO:0000256" key="8">
    <source>
        <dbReference type="ARBA" id="ARBA00023278"/>
    </source>
</evidence>
<dbReference type="InterPro" id="IPR008160">
    <property type="entry name" value="Collagen"/>
</dbReference>
<dbReference type="FunFam" id="2.60.120.200:FF:000108">
    <property type="entry name" value="collagen alpha-1(XXII) chain isoform X1"/>
    <property type="match status" value="1"/>
</dbReference>
<feature type="region of interest" description="Disordered" evidence="10">
    <location>
        <begin position="576"/>
        <end position="623"/>
    </location>
</feature>
<accession>A0AAX7TZR4</accession>
<dbReference type="Proteomes" id="UP000265100">
    <property type="component" value="Chromosome 22"/>
</dbReference>
<keyword evidence="3 11" id="KW-0732">Signal</keyword>
<dbReference type="GO" id="GO:0005576">
    <property type="term" value="C:extracellular region"/>
    <property type="evidence" value="ECO:0007669"/>
    <property type="project" value="UniProtKB-SubCell"/>
</dbReference>
<keyword evidence="14" id="KW-1185">Reference proteome</keyword>
<evidence type="ECO:0000256" key="7">
    <source>
        <dbReference type="ARBA" id="ARBA00023180"/>
    </source>
</evidence>
<dbReference type="GeneTree" id="ENSGT00940000163129"/>
<reference evidence="13" key="3">
    <citation type="submission" date="2025-08" db="UniProtKB">
        <authorList>
            <consortium name="Ensembl"/>
        </authorList>
    </citation>
    <scope>IDENTIFICATION</scope>
</reference>
<dbReference type="Gene3D" id="2.60.120.200">
    <property type="match status" value="1"/>
</dbReference>
<comment type="subcellular location">
    <subcellularLocation>
        <location evidence="1">Secreted</location>
    </subcellularLocation>
</comment>
<keyword evidence="8" id="KW-0379">Hydroxylation</keyword>
<dbReference type="FunFam" id="3.40.50.410:FF:000004">
    <property type="entry name" value="collagen alpha-6(VI) chain"/>
    <property type="match status" value="1"/>
</dbReference>
<evidence type="ECO:0000256" key="6">
    <source>
        <dbReference type="ARBA" id="ARBA00023119"/>
    </source>
</evidence>
<proteinExistence type="inferred from homology"/>
<reference evidence="13 14" key="1">
    <citation type="submission" date="2018-05" db="EMBL/GenBank/DDBJ databases">
        <authorList>
            <person name="Datahose"/>
        </authorList>
    </citation>
    <scope>NUCLEOTIDE SEQUENCE</scope>
</reference>
<feature type="chain" id="PRO_5044326022" description="VWFA domain-containing protein" evidence="11">
    <location>
        <begin position="28"/>
        <end position="915"/>
    </location>
</feature>
<dbReference type="GO" id="GO:0005581">
    <property type="term" value="C:collagen trimer"/>
    <property type="evidence" value="ECO:0007669"/>
    <property type="project" value="UniProtKB-KW"/>
</dbReference>
<evidence type="ECO:0000256" key="10">
    <source>
        <dbReference type="SAM" id="MobiDB-lite"/>
    </source>
</evidence>